<comment type="caution">
    <text evidence="1">The sequence shown here is derived from an EMBL/GenBank/DDBJ whole genome shotgun (WGS) entry which is preliminary data.</text>
</comment>
<evidence type="ECO:0000313" key="1">
    <source>
        <dbReference type="EMBL" id="MEQ2214644.1"/>
    </source>
</evidence>
<dbReference type="EMBL" id="JAHRIN010067528">
    <property type="protein sequence ID" value="MEQ2214644.1"/>
    <property type="molecule type" value="Genomic_DNA"/>
</dbReference>
<accession>A0ABV0S2E4</accession>
<name>A0ABV0S2E4_9TELE</name>
<evidence type="ECO:0000313" key="2">
    <source>
        <dbReference type="Proteomes" id="UP001434883"/>
    </source>
</evidence>
<proteinExistence type="predicted"/>
<gene>
    <name evidence="1" type="primary">WWC1_2</name>
    <name evidence="1" type="ORF">XENOCAPTIV_015002</name>
</gene>
<protein>
    <submittedName>
        <fullName evidence="1">Protein KIBRA</fullName>
    </submittedName>
</protein>
<keyword evidence="2" id="KW-1185">Reference proteome</keyword>
<sequence>TREEQLQEKRMEKMMKAAAKDVHRIRGLSQKEVSEVQTFREKMAFFTRAKTSIPDLPADDV</sequence>
<organism evidence="1 2">
    <name type="scientific">Xenoophorus captivus</name>
    <dbReference type="NCBI Taxonomy" id="1517983"/>
    <lineage>
        <taxon>Eukaryota</taxon>
        <taxon>Metazoa</taxon>
        <taxon>Chordata</taxon>
        <taxon>Craniata</taxon>
        <taxon>Vertebrata</taxon>
        <taxon>Euteleostomi</taxon>
        <taxon>Actinopterygii</taxon>
        <taxon>Neopterygii</taxon>
        <taxon>Teleostei</taxon>
        <taxon>Neoteleostei</taxon>
        <taxon>Acanthomorphata</taxon>
        <taxon>Ovalentaria</taxon>
        <taxon>Atherinomorphae</taxon>
        <taxon>Cyprinodontiformes</taxon>
        <taxon>Goodeidae</taxon>
        <taxon>Xenoophorus</taxon>
    </lineage>
</organism>
<reference evidence="1 2" key="1">
    <citation type="submission" date="2021-06" db="EMBL/GenBank/DDBJ databases">
        <authorList>
            <person name="Palmer J.M."/>
        </authorList>
    </citation>
    <scope>NUCLEOTIDE SEQUENCE [LARGE SCALE GENOMIC DNA]</scope>
    <source>
        <strain evidence="1 2">XC_2019</strain>
        <tissue evidence="1">Muscle</tissue>
    </source>
</reference>
<dbReference type="Proteomes" id="UP001434883">
    <property type="component" value="Unassembled WGS sequence"/>
</dbReference>
<feature type="non-terminal residue" evidence="1">
    <location>
        <position position="1"/>
    </location>
</feature>